<evidence type="ECO:0000313" key="3">
    <source>
        <dbReference type="Proteomes" id="UP000605733"/>
    </source>
</evidence>
<feature type="chain" id="PRO_5046146252" description="DUF2141 domain-containing protein" evidence="1">
    <location>
        <begin position="19"/>
        <end position="138"/>
    </location>
</feature>
<dbReference type="Proteomes" id="UP000605733">
    <property type="component" value="Unassembled WGS sequence"/>
</dbReference>
<accession>A0ABQ1WX90</accession>
<sequence>MKTIAVLVAMLLGSLMFGQTDNPGSITVSVPNISSDQGEILFALYSEDTFLKRKPNFAGKSLVENGQASVKFENVPVGTYAIIVLHDKNSNGKMDFDTAGIPEENYGTSGNSMIYGPPSWGDSKFDFDGSEKSIEIRF</sequence>
<keyword evidence="1" id="KW-0732">Signal</keyword>
<protein>
    <recommendedName>
        <fullName evidence="4">DUF2141 domain-containing protein</fullName>
    </recommendedName>
</protein>
<evidence type="ECO:0008006" key="4">
    <source>
        <dbReference type="Google" id="ProtNLM"/>
    </source>
</evidence>
<dbReference type="Pfam" id="PF09912">
    <property type="entry name" value="DUF2141"/>
    <property type="match status" value="1"/>
</dbReference>
<organism evidence="2 3">
    <name type="scientific">Christiangramia forsetii</name>
    <dbReference type="NCBI Taxonomy" id="411153"/>
    <lineage>
        <taxon>Bacteria</taxon>
        <taxon>Pseudomonadati</taxon>
        <taxon>Bacteroidota</taxon>
        <taxon>Flavobacteriia</taxon>
        <taxon>Flavobacteriales</taxon>
        <taxon>Flavobacteriaceae</taxon>
        <taxon>Christiangramia</taxon>
    </lineage>
</organism>
<keyword evidence="3" id="KW-1185">Reference proteome</keyword>
<evidence type="ECO:0000256" key="1">
    <source>
        <dbReference type="SAM" id="SignalP"/>
    </source>
</evidence>
<comment type="caution">
    <text evidence="2">The sequence shown here is derived from an EMBL/GenBank/DDBJ whole genome shotgun (WGS) entry which is preliminary data.</text>
</comment>
<reference evidence="3" key="1">
    <citation type="journal article" date="2019" name="Int. J. Syst. Evol. Microbiol.">
        <title>The Global Catalogue of Microorganisms (GCM) 10K type strain sequencing project: providing services to taxonomists for standard genome sequencing and annotation.</title>
        <authorList>
            <consortium name="The Broad Institute Genomics Platform"/>
            <consortium name="The Broad Institute Genome Sequencing Center for Infectious Disease"/>
            <person name="Wu L."/>
            <person name="Ma J."/>
        </authorList>
    </citation>
    <scope>NUCLEOTIDE SEQUENCE [LARGE SCALE GENOMIC DNA]</scope>
    <source>
        <strain evidence="3">CGMCC 1.15422</strain>
    </source>
</reference>
<dbReference type="InterPro" id="IPR018673">
    <property type="entry name" value="DUF2141"/>
</dbReference>
<name>A0ABQ1WX90_9FLAO</name>
<dbReference type="RefSeq" id="WP_011708891.1">
    <property type="nucleotide sequence ID" value="NZ_BMIX01000011.1"/>
</dbReference>
<evidence type="ECO:0000313" key="2">
    <source>
        <dbReference type="EMBL" id="GGG45982.1"/>
    </source>
</evidence>
<dbReference type="EMBL" id="BMIX01000011">
    <property type="protein sequence ID" value="GGG45982.1"/>
    <property type="molecule type" value="Genomic_DNA"/>
</dbReference>
<gene>
    <name evidence="2" type="ORF">GCM10011532_32370</name>
</gene>
<proteinExistence type="predicted"/>
<feature type="signal peptide" evidence="1">
    <location>
        <begin position="1"/>
        <end position="18"/>
    </location>
</feature>